<evidence type="ECO:0000313" key="2">
    <source>
        <dbReference type="EMBL" id="SVE11590.1"/>
    </source>
</evidence>
<dbReference type="EMBL" id="UINC01195159">
    <property type="protein sequence ID" value="SVE11590.1"/>
    <property type="molecule type" value="Genomic_DNA"/>
</dbReference>
<evidence type="ECO:0000256" key="1">
    <source>
        <dbReference type="SAM" id="MobiDB-lite"/>
    </source>
</evidence>
<protein>
    <submittedName>
        <fullName evidence="2">Uncharacterized protein</fullName>
    </submittedName>
</protein>
<organism evidence="2">
    <name type="scientific">marine metagenome</name>
    <dbReference type="NCBI Taxonomy" id="408172"/>
    <lineage>
        <taxon>unclassified sequences</taxon>
        <taxon>metagenomes</taxon>
        <taxon>ecological metagenomes</taxon>
    </lineage>
</organism>
<dbReference type="AlphaFoldDB" id="A0A383AVN9"/>
<feature type="region of interest" description="Disordered" evidence="1">
    <location>
        <begin position="99"/>
        <end position="124"/>
    </location>
</feature>
<accession>A0A383AVN9</accession>
<feature type="compositionally biased region" description="Low complexity" evidence="1">
    <location>
        <begin position="106"/>
        <end position="124"/>
    </location>
</feature>
<proteinExistence type="predicted"/>
<sequence length="124" mass="12337">MASVPFKVIDGIEVEGDFKLANLPSGSPAAGGRILSLSPGGVAHYRTHAQMKSSVDAGRLDEVVAGNGMQVSVRPGGADGNDTQTITLGTPDTLSAITTDAASVGSHTHSITSSDDTSAASAAT</sequence>
<feature type="non-terminal residue" evidence="2">
    <location>
        <position position="124"/>
    </location>
</feature>
<gene>
    <name evidence="2" type="ORF">METZ01_LOCUS464444</name>
</gene>
<name>A0A383AVN9_9ZZZZ</name>
<reference evidence="2" key="1">
    <citation type="submission" date="2018-05" db="EMBL/GenBank/DDBJ databases">
        <authorList>
            <person name="Lanie J.A."/>
            <person name="Ng W.-L."/>
            <person name="Kazmierczak K.M."/>
            <person name="Andrzejewski T.M."/>
            <person name="Davidsen T.M."/>
            <person name="Wayne K.J."/>
            <person name="Tettelin H."/>
            <person name="Glass J.I."/>
            <person name="Rusch D."/>
            <person name="Podicherti R."/>
            <person name="Tsui H.-C.T."/>
            <person name="Winkler M.E."/>
        </authorList>
    </citation>
    <scope>NUCLEOTIDE SEQUENCE</scope>
</reference>